<evidence type="ECO:0000256" key="4">
    <source>
        <dbReference type="ARBA" id="ARBA00011738"/>
    </source>
</evidence>
<dbReference type="PANTHER" id="PTHR31528:SF1">
    <property type="entry name" value="4-AMINO-5-HYDROXYMETHYL-2-METHYLPYRIMIDINE PHOSPHATE SYNTHASE THI11-RELATED"/>
    <property type="match status" value="1"/>
</dbReference>
<keyword evidence="6" id="KW-0479">Metal-binding</keyword>
<keyword evidence="8" id="KW-0784">Thiamine biosynthesis</keyword>
<organism evidence="13 14">
    <name type="scientific">Xanthomonas boreopolis</name>
    <dbReference type="NCBI Taxonomy" id="86183"/>
    <lineage>
        <taxon>Bacteria</taxon>
        <taxon>Pseudomonadati</taxon>
        <taxon>Pseudomonadota</taxon>
        <taxon>Gammaproteobacteria</taxon>
        <taxon>Lysobacterales</taxon>
        <taxon>Lysobacteraceae</taxon>
        <taxon>Xanthomonas</taxon>
    </lineage>
</organism>
<evidence type="ECO:0000256" key="5">
    <source>
        <dbReference type="ARBA" id="ARBA00022679"/>
    </source>
</evidence>
<dbReference type="SUPFAM" id="SSF53850">
    <property type="entry name" value="Periplasmic binding protein-like II"/>
    <property type="match status" value="1"/>
</dbReference>
<comment type="pathway">
    <text evidence="2">Cofactor biosynthesis; thiamine diphosphate biosynthesis.</text>
</comment>
<evidence type="ECO:0000256" key="3">
    <source>
        <dbReference type="ARBA" id="ARBA00009406"/>
    </source>
</evidence>
<evidence type="ECO:0000256" key="10">
    <source>
        <dbReference type="ARBA" id="ARBA00033171"/>
    </source>
</evidence>
<keyword evidence="14" id="KW-1185">Reference proteome</keyword>
<dbReference type="EMBL" id="BNBA01000041">
    <property type="protein sequence ID" value="GHH59941.1"/>
    <property type="molecule type" value="Genomic_DNA"/>
</dbReference>
<dbReference type="Gene3D" id="3.40.190.10">
    <property type="entry name" value="Periplasmic binding protein-like II"/>
    <property type="match status" value="2"/>
</dbReference>
<evidence type="ECO:0000313" key="13">
    <source>
        <dbReference type="EMBL" id="GHH59941.1"/>
    </source>
</evidence>
<comment type="caution">
    <text evidence="13">The sequence shown here is derived from an EMBL/GenBank/DDBJ whole genome shotgun (WGS) entry which is preliminary data.</text>
</comment>
<dbReference type="GO" id="GO:0046872">
    <property type="term" value="F:metal ion binding"/>
    <property type="evidence" value="ECO:0007669"/>
    <property type="project" value="UniProtKB-KW"/>
</dbReference>
<dbReference type="AlphaFoldDB" id="A0A919FBG3"/>
<dbReference type="InterPro" id="IPR015168">
    <property type="entry name" value="SsuA/THI5"/>
</dbReference>
<gene>
    <name evidence="13" type="ORF">GCM10009090_34640</name>
</gene>
<proteinExistence type="inferred from homology"/>
<name>A0A919FBG3_9XANT</name>
<dbReference type="Pfam" id="PF09084">
    <property type="entry name" value="NMT1"/>
    <property type="match status" value="1"/>
</dbReference>
<reference evidence="13" key="1">
    <citation type="journal article" date="2014" name="Int. J. Syst. Evol. Microbiol.">
        <title>Complete genome sequence of Corynebacterium casei LMG S-19264T (=DSM 44701T), isolated from a smear-ripened cheese.</title>
        <authorList>
            <consortium name="US DOE Joint Genome Institute (JGI-PGF)"/>
            <person name="Walter F."/>
            <person name="Albersmeier A."/>
            <person name="Kalinowski J."/>
            <person name="Ruckert C."/>
        </authorList>
    </citation>
    <scope>NUCLEOTIDE SEQUENCE</scope>
    <source>
        <strain evidence="13">JCM 13306</strain>
    </source>
</reference>
<evidence type="ECO:0000256" key="6">
    <source>
        <dbReference type="ARBA" id="ARBA00022723"/>
    </source>
</evidence>
<dbReference type="InterPro" id="IPR027939">
    <property type="entry name" value="NMT1/THI5"/>
</dbReference>
<reference evidence="13" key="2">
    <citation type="submission" date="2020-09" db="EMBL/GenBank/DDBJ databases">
        <authorList>
            <person name="Sun Q."/>
            <person name="Ohkuma M."/>
        </authorList>
    </citation>
    <scope>NUCLEOTIDE SEQUENCE</scope>
    <source>
        <strain evidence="13">JCM 13306</strain>
    </source>
</reference>
<keyword evidence="9" id="KW-0408">Iron</keyword>
<feature type="domain" description="SsuA/THI5-like" evidence="12">
    <location>
        <begin position="25"/>
        <end position="242"/>
    </location>
</feature>
<keyword evidence="5 13" id="KW-0808">Transferase</keyword>
<evidence type="ECO:0000256" key="1">
    <source>
        <dbReference type="ARBA" id="ARBA00003469"/>
    </source>
</evidence>
<dbReference type="PANTHER" id="PTHR31528">
    <property type="entry name" value="4-AMINO-5-HYDROXYMETHYL-2-METHYLPYRIMIDINE PHOSPHATE SYNTHASE THI11-RELATED"/>
    <property type="match status" value="1"/>
</dbReference>
<keyword evidence="7" id="KW-0663">Pyridoxal phosphate</keyword>
<comment type="catalytic activity">
    <reaction evidence="11">
        <text>N(6)-(pyridoxal phosphate)-L-lysyl-[4-amino-5-hydroxymethyl-2-methylpyrimidine phosphate synthase] + L-histidyl-[4-amino-5-hydroxymethyl-2-methylpyrimidine phosphate synthase] + 2 Fe(3+) + 4 H2O = L-lysyl-[4-amino-5-hydroxymethyl-2-methylpyrimidine phosphate synthase] + (2S)-2-amino-5-hydroxy-4-oxopentanoyl-[4-amino-5-hydroxymethyl-2-methylpyrimidine phosphate synthase] + 4-amino-2-methyl-5-(phosphooxymethyl)pyrimidine + 3-oxopropanoate + 2 Fe(2+) + 2 H(+)</text>
        <dbReference type="Rhea" id="RHEA:65756"/>
        <dbReference type="Rhea" id="RHEA-COMP:16892"/>
        <dbReference type="Rhea" id="RHEA-COMP:16893"/>
        <dbReference type="Rhea" id="RHEA-COMP:16894"/>
        <dbReference type="Rhea" id="RHEA-COMP:16895"/>
        <dbReference type="ChEBI" id="CHEBI:15377"/>
        <dbReference type="ChEBI" id="CHEBI:15378"/>
        <dbReference type="ChEBI" id="CHEBI:29033"/>
        <dbReference type="ChEBI" id="CHEBI:29034"/>
        <dbReference type="ChEBI" id="CHEBI:29969"/>
        <dbReference type="ChEBI" id="CHEBI:29979"/>
        <dbReference type="ChEBI" id="CHEBI:33190"/>
        <dbReference type="ChEBI" id="CHEBI:58354"/>
        <dbReference type="ChEBI" id="CHEBI:143915"/>
        <dbReference type="ChEBI" id="CHEBI:157692"/>
    </reaction>
    <physiologicalReaction direction="left-to-right" evidence="11">
        <dbReference type="Rhea" id="RHEA:65757"/>
    </physiologicalReaction>
</comment>
<sequence>MPFPPLPAAPAMRRLRVMLEYFHPWPNSAGFYLARERGWYAERGLEPVLQTPDSWHGDGLDHLLRGDCDFAVFPSNRLLVRRAAGEPLRAIAAINQCGLETIQTLAGTGIARPRDLAGRRLAMNPTPRGRAMVRHLVAADGGDPDAVVIVDAGARELRPEDLAAGIADASFGGYWAWEALMDSRVEPARRVAWRVDALGAPAYHSYLLGAHERTLERHPARVRDFLAATARGFLAAAAEPLAALDAYERATPYFPRDLLAASLQAIAPTWLHDARWGRMRRPLLQGYAHWLAQHGVLADADAWREAADGRFLAEIAA</sequence>
<evidence type="ECO:0000259" key="12">
    <source>
        <dbReference type="Pfam" id="PF09084"/>
    </source>
</evidence>
<evidence type="ECO:0000256" key="7">
    <source>
        <dbReference type="ARBA" id="ARBA00022898"/>
    </source>
</evidence>
<evidence type="ECO:0000256" key="2">
    <source>
        <dbReference type="ARBA" id="ARBA00004948"/>
    </source>
</evidence>
<comment type="subunit">
    <text evidence="4">Homodimer.</text>
</comment>
<comment type="function">
    <text evidence="1">Responsible for the formation of the pyrimidine heterocycle in the thiamine biosynthesis pathway. Catalyzes the formation of hydroxymethylpyrimidine phosphate (HMP-P) from histidine and pyridoxal phosphate (PLP). The protein uses PLP and the active site histidine to form HMP-P, generating an inactive enzyme. The enzyme can only undergo a single turnover, which suggests it is a suicide enzyme.</text>
</comment>
<dbReference type="GO" id="GO:0009228">
    <property type="term" value="P:thiamine biosynthetic process"/>
    <property type="evidence" value="ECO:0007669"/>
    <property type="project" value="UniProtKB-KW"/>
</dbReference>
<evidence type="ECO:0000256" key="8">
    <source>
        <dbReference type="ARBA" id="ARBA00022977"/>
    </source>
</evidence>
<comment type="similarity">
    <text evidence="3">Belongs to the NMT1/THI5 family.</text>
</comment>
<dbReference type="GO" id="GO:0016740">
    <property type="term" value="F:transferase activity"/>
    <property type="evidence" value="ECO:0007669"/>
    <property type="project" value="UniProtKB-KW"/>
</dbReference>
<evidence type="ECO:0000256" key="9">
    <source>
        <dbReference type="ARBA" id="ARBA00023004"/>
    </source>
</evidence>
<protein>
    <recommendedName>
        <fullName evidence="10">Thiamine pyrimidine synthase</fullName>
    </recommendedName>
</protein>
<accession>A0A919FBG3</accession>
<evidence type="ECO:0000256" key="11">
    <source>
        <dbReference type="ARBA" id="ARBA00048179"/>
    </source>
</evidence>
<evidence type="ECO:0000313" key="14">
    <source>
        <dbReference type="Proteomes" id="UP000623958"/>
    </source>
</evidence>
<dbReference type="RefSeq" id="WP_434029979.1">
    <property type="nucleotide sequence ID" value="NZ_BNBA01000041.1"/>
</dbReference>
<dbReference type="Proteomes" id="UP000623958">
    <property type="component" value="Unassembled WGS sequence"/>
</dbReference>